<accession>A0A7L9UDD7</accession>
<dbReference type="Pfam" id="PF00239">
    <property type="entry name" value="Resolvase"/>
    <property type="match status" value="1"/>
</dbReference>
<dbReference type="SMART" id="SM00857">
    <property type="entry name" value="Resolvase"/>
    <property type="match status" value="1"/>
</dbReference>
<feature type="domain" description="Resolvase/invertase-type recombinase catalytic" evidence="1">
    <location>
        <begin position="8"/>
        <end position="158"/>
    </location>
</feature>
<sequence>MSSSQPIQAAIYVRMSTESQNYSTDHQRAKIHEYALSKRIEVVREYVDEGKSGLDIRRRTGLRSLIDDVQSGNADFQLIIVYDVSRWGRFQDVDEAAYHEHTCRRAGIKVVYSGEQFSDDATPLGALMKSIKRMMAAEYSRELSTKTFNAQCRFTEIGFKQGGHAGYGLRRLALTKDGTPRRVLEYGEAKGAVTDRVILIPGPAHEAITIRRVYALYLEQKLSEPAIARLLNAEGIASEFDRPWTHSMVNSLLTNLKYCGTLAFNRKSCKLSSRRKSNPHAEWVVNEGAVEPLISLSLFAQARDERARRVRRYTLDELLVLLQRCHETHGRVNAKIIAADPSMPDPQLFVRGFGSLIAAYDAAGLIPCPSHVFVETKKLIAAKLRDLFAEVKRLALSSGATVHEVKAPHTLVINQCVRVRIEIATRRRPKRGLVNWRVMPLLDADFVLTARLHGDTHELIDYFLIPAVKLANGPLYLKESNLERLAELRYLSLASMFGP</sequence>
<dbReference type="SUPFAM" id="SSF53041">
    <property type="entry name" value="Resolvase-like"/>
    <property type="match status" value="1"/>
</dbReference>
<evidence type="ECO:0000313" key="4">
    <source>
        <dbReference type="Proteomes" id="UP000593875"/>
    </source>
</evidence>
<dbReference type="EMBL" id="CP062942">
    <property type="protein sequence ID" value="QOL52242.1"/>
    <property type="molecule type" value="Genomic_DNA"/>
</dbReference>
<dbReference type="CDD" id="cd00338">
    <property type="entry name" value="Ser_Recombinase"/>
    <property type="match status" value="1"/>
</dbReference>
<keyword evidence="3" id="KW-0614">Plasmid</keyword>
<dbReference type="KEGG" id="mlir:LPB04_23830"/>
<evidence type="ECO:0000259" key="1">
    <source>
        <dbReference type="PROSITE" id="PS51736"/>
    </source>
</evidence>
<dbReference type="PANTHER" id="PTHR30461">
    <property type="entry name" value="DNA-INVERTASE FROM LAMBDOID PROPHAGE"/>
    <property type="match status" value="1"/>
</dbReference>
<dbReference type="FunFam" id="3.40.50.1390:FF:000008">
    <property type="entry name" value="DNA recombinase"/>
    <property type="match status" value="1"/>
</dbReference>
<evidence type="ECO:0000259" key="2">
    <source>
        <dbReference type="PROSITE" id="PS51737"/>
    </source>
</evidence>
<reference evidence="3 4" key="1">
    <citation type="submission" date="2020-10" db="EMBL/GenBank/DDBJ databases">
        <title>Genome sequencing of Massilia sp. LPB0304.</title>
        <authorList>
            <person name="Kim J."/>
        </authorList>
    </citation>
    <scope>NUCLEOTIDE SEQUENCE [LARGE SCALE GENOMIC DNA]</scope>
    <source>
        <strain evidence="3 4">LPB0304</strain>
        <plasmid evidence="3 4">unnamed1</plasmid>
    </source>
</reference>
<dbReference type="Proteomes" id="UP000593875">
    <property type="component" value="Plasmid unnamed1"/>
</dbReference>
<dbReference type="Pfam" id="PF07508">
    <property type="entry name" value="Recombinase"/>
    <property type="match status" value="1"/>
</dbReference>
<keyword evidence="4" id="KW-1185">Reference proteome</keyword>
<protein>
    <submittedName>
        <fullName evidence="3">Recombinase family protein</fullName>
    </submittedName>
</protein>
<dbReference type="GO" id="GO:0003677">
    <property type="term" value="F:DNA binding"/>
    <property type="evidence" value="ECO:0007669"/>
    <property type="project" value="InterPro"/>
</dbReference>
<gene>
    <name evidence="3" type="ORF">LPB04_23830</name>
</gene>
<dbReference type="RefSeq" id="WP_193689209.1">
    <property type="nucleotide sequence ID" value="NZ_CP062942.1"/>
</dbReference>
<evidence type="ECO:0000313" key="3">
    <source>
        <dbReference type="EMBL" id="QOL52242.1"/>
    </source>
</evidence>
<dbReference type="Gene3D" id="3.90.1750.20">
    <property type="entry name" value="Putative Large Serine Recombinase, Chain B, Domain 2"/>
    <property type="match status" value="1"/>
</dbReference>
<dbReference type="PANTHER" id="PTHR30461:SF23">
    <property type="entry name" value="DNA RECOMBINASE-RELATED"/>
    <property type="match status" value="1"/>
</dbReference>
<dbReference type="AlphaFoldDB" id="A0A7L9UDD7"/>
<dbReference type="InterPro" id="IPR011109">
    <property type="entry name" value="DNA_bind_recombinase_dom"/>
</dbReference>
<name>A0A7L9UDD7_9BURK</name>
<dbReference type="InterPro" id="IPR038109">
    <property type="entry name" value="DNA_bind_recomb_sf"/>
</dbReference>
<proteinExistence type="predicted"/>
<dbReference type="PROSITE" id="PS51737">
    <property type="entry name" value="RECOMBINASE_DNA_BIND"/>
    <property type="match status" value="1"/>
</dbReference>
<dbReference type="Gene3D" id="3.40.50.1390">
    <property type="entry name" value="Resolvase, N-terminal catalytic domain"/>
    <property type="match status" value="1"/>
</dbReference>
<dbReference type="InterPro" id="IPR006119">
    <property type="entry name" value="Resolv_N"/>
</dbReference>
<dbReference type="GO" id="GO:0000150">
    <property type="term" value="F:DNA strand exchange activity"/>
    <property type="evidence" value="ECO:0007669"/>
    <property type="project" value="InterPro"/>
</dbReference>
<dbReference type="PROSITE" id="PS51736">
    <property type="entry name" value="RECOMBINASES_3"/>
    <property type="match status" value="1"/>
</dbReference>
<geneLocation type="plasmid" evidence="3 4">
    <name>unnamed1</name>
</geneLocation>
<organism evidence="3 4">
    <name type="scientific">Massilia litorea</name>
    <dbReference type="NCBI Taxonomy" id="2769491"/>
    <lineage>
        <taxon>Bacteria</taxon>
        <taxon>Pseudomonadati</taxon>
        <taxon>Pseudomonadota</taxon>
        <taxon>Betaproteobacteria</taxon>
        <taxon>Burkholderiales</taxon>
        <taxon>Oxalobacteraceae</taxon>
        <taxon>Telluria group</taxon>
        <taxon>Massilia</taxon>
    </lineage>
</organism>
<feature type="domain" description="Recombinase" evidence="2">
    <location>
        <begin position="189"/>
        <end position="312"/>
    </location>
</feature>
<dbReference type="InterPro" id="IPR050639">
    <property type="entry name" value="SSR_resolvase"/>
</dbReference>
<dbReference type="InterPro" id="IPR036162">
    <property type="entry name" value="Resolvase-like_N_sf"/>
</dbReference>